<dbReference type="AlphaFoldDB" id="A0A8H4YMJ6"/>
<organism evidence="4 5">
    <name type="scientific">Fusarium anthophilum</name>
    <dbReference type="NCBI Taxonomy" id="48485"/>
    <lineage>
        <taxon>Eukaryota</taxon>
        <taxon>Fungi</taxon>
        <taxon>Dikarya</taxon>
        <taxon>Ascomycota</taxon>
        <taxon>Pezizomycotina</taxon>
        <taxon>Sordariomycetes</taxon>
        <taxon>Hypocreomycetidae</taxon>
        <taxon>Hypocreales</taxon>
        <taxon>Nectriaceae</taxon>
        <taxon>Fusarium</taxon>
        <taxon>Fusarium fujikuroi species complex</taxon>
    </lineage>
</organism>
<dbReference type="PANTHER" id="PTHR45348">
    <property type="entry name" value="HYPOTHETICAL OXIDOREDUCTASE (EUROFUNG)"/>
    <property type="match status" value="1"/>
</dbReference>
<protein>
    <recommendedName>
        <fullName evidence="3">Enoyl reductase (ER) domain-containing protein</fullName>
    </recommendedName>
</protein>
<dbReference type="SUPFAM" id="SSF51735">
    <property type="entry name" value="NAD(P)-binding Rossmann-fold domains"/>
    <property type="match status" value="1"/>
</dbReference>
<dbReference type="SMART" id="SM00829">
    <property type="entry name" value="PKS_ER"/>
    <property type="match status" value="1"/>
</dbReference>
<evidence type="ECO:0000313" key="4">
    <source>
        <dbReference type="EMBL" id="KAF5230922.1"/>
    </source>
</evidence>
<accession>A0A8H4YMJ6</accession>
<dbReference type="InterPro" id="IPR047122">
    <property type="entry name" value="Trans-enoyl_RdTase-like"/>
</dbReference>
<dbReference type="InterPro" id="IPR013154">
    <property type="entry name" value="ADH-like_N"/>
</dbReference>
<dbReference type="Proteomes" id="UP000573603">
    <property type="component" value="Unassembled WGS sequence"/>
</dbReference>
<dbReference type="Gene3D" id="3.90.180.10">
    <property type="entry name" value="Medium-chain alcohol dehydrogenases, catalytic domain"/>
    <property type="match status" value="1"/>
</dbReference>
<keyword evidence="2" id="KW-0560">Oxidoreductase</keyword>
<sequence>MASRGITAARSFSSAAALRARFGISSKNTMQAVVIHGDQARLDRARKMPKQLDDMLLVRPVSVALNPTDWRHIRGRRAKDGCIVGCDYAGIVESVGSAVTKKWRPGDRIFGVAHGANLVNPDDGAFAEVISVIGDLQMRMPDSLTFQQAATLGLGTGTVGQGLFQKSLTLRLPSAAASAVTTHDEPVLIYGGGSATGALGIQFAKDITYDRAGYTVITVCTPDHFDYAKSLGAHFVVDYKDPDAGRKIREYTNNKLRLAWDTISIPDSARICAEALTSSSSENPVYGSLLPTKNPRADVTSIATVFHTMFGRAFNFGGQHMPASKDDYEFGKSFYGLAEQLIAQGRIQPHPGRVGRGGLKGVIDGLAELEAGKVQGEKLVYNVADTS</sequence>
<reference evidence="4 5" key="1">
    <citation type="journal article" date="2020" name="BMC Genomics">
        <title>Correction to: Identification and distribution of gene clusters required for synthesis of sphingolipid metabolism inhibitors in diverse species of the filamentous fungus Fusarium.</title>
        <authorList>
            <person name="Kim H.S."/>
            <person name="Lohmar J.M."/>
            <person name="Busman M."/>
            <person name="Brown D.W."/>
            <person name="Naumann T.A."/>
            <person name="Divon H.H."/>
            <person name="Lysoe E."/>
            <person name="Uhlig S."/>
            <person name="Proctor R.H."/>
        </authorList>
    </citation>
    <scope>NUCLEOTIDE SEQUENCE [LARGE SCALE GENOMIC DNA]</scope>
    <source>
        <strain evidence="4 5">NRRL 25214</strain>
    </source>
</reference>
<gene>
    <name evidence="4" type="ORF">FANTH_13601</name>
</gene>
<evidence type="ECO:0000256" key="1">
    <source>
        <dbReference type="ARBA" id="ARBA00008072"/>
    </source>
</evidence>
<keyword evidence="5" id="KW-1185">Reference proteome</keyword>
<evidence type="ECO:0000259" key="3">
    <source>
        <dbReference type="SMART" id="SM00829"/>
    </source>
</evidence>
<evidence type="ECO:0000256" key="2">
    <source>
        <dbReference type="ARBA" id="ARBA00023002"/>
    </source>
</evidence>
<comment type="similarity">
    <text evidence="1">Belongs to the zinc-containing alcohol dehydrogenase family.</text>
</comment>
<dbReference type="GO" id="GO:0016651">
    <property type="term" value="F:oxidoreductase activity, acting on NAD(P)H"/>
    <property type="evidence" value="ECO:0007669"/>
    <property type="project" value="InterPro"/>
</dbReference>
<dbReference type="InterPro" id="IPR011032">
    <property type="entry name" value="GroES-like_sf"/>
</dbReference>
<name>A0A8H4YMJ6_9HYPO</name>
<feature type="domain" description="Enoyl reductase (ER)" evidence="3">
    <location>
        <begin position="37"/>
        <end position="380"/>
    </location>
</feature>
<dbReference type="InterPro" id="IPR036291">
    <property type="entry name" value="NAD(P)-bd_dom_sf"/>
</dbReference>
<dbReference type="EMBL" id="JABEVY010000499">
    <property type="protein sequence ID" value="KAF5230922.1"/>
    <property type="molecule type" value="Genomic_DNA"/>
</dbReference>
<dbReference type="Gene3D" id="3.40.50.720">
    <property type="entry name" value="NAD(P)-binding Rossmann-like Domain"/>
    <property type="match status" value="1"/>
</dbReference>
<proteinExistence type="inferred from homology"/>
<dbReference type="Pfam" id="PF08240">
    <property type="entry name" value="ADH_N"/>
    <property type="match status" value="1"/>
</dbReference>
<dbReference type="CDD" id="cd08249">
    <property type="entry name" value="enoyl_reductase_like"/>
    <property type="match status" value="1"/>
</dbReference>
<comment type="caution">
    <text evidence="4">The sequence shown here is derived from an EMBL/GenBank/DDBJ whole genome shotgun (WGS) entry which is preliminary data.</text>
</comment>
<dbReference type="InterPro" id="IPR020843">
    <property type="entry name" value="ER"/>
</dbReference>
<dbReference type="PANTHER" id="PTHR45348:SF2">
    <property type="entry name" value="ZINC-TYPE ALCOHOL DEHYDROGENASE-LIKE PROTEIN C2E1P3.01"/>
    <property type="match status" value="1"/>
</dbReference>
<dbReference type="SUPFAM" id="SSF50129">
    <property type="entry name" value="GroES-like"/>
    <property type="match status" value="1"/>
</dbReference>
<evidence type="ECO:0000313" key="5">
    <source>
        <dbReference type="Proteomes" id="UP000573603"/>
    </source>
</evidence>